<evidence type="ECO:0000259" key="2">
    <source>
        <dbReference type="Pfam" id="PF20791"/>
    </source>
</evidence>
<dbReference type="InterPro" id="IPR049427">
    <property type="entry name" value="Acyl-ACP_TE_C"/>
</dbReference>
<dbReference type="EMBL" id="NDYI01000017">
    <property type="protein sequence ID" value="OXZ37183.1"/>
    <property type="molecule type" value="Genomic_DNA"/>
</dbReference>
<name>A0A233VXR8_FINMA</name>
<dbReference type="Pfam" id="PF20791">
    <property type="entry name" value="Acyl-ACP_TE_C"/>
    <property type="match status" value="1"/>
</dbReference>
<dbReference type="InterPro" id="IPR029069">
    <property type="entry name" value="HotDog_dom_sf"/>
</dbReference>
<dbReference type="GO" id="GO:0016790">
    <property type="term" value="F:thiolester hydrolase activity"/>
    <property type="evidence" value="ECO:0007669"/>
    <property type="project" value="InterPro"/>
</dbReference>
<accession>A0A233VXR8</accession>
<feature type="domain" description="Acyl-ACP thioesterase N-terminal hotdog" evidence="1">
    <location>
        <begin position="14"/>
        <end position="125"/>
    </location>
</feature>
<dbReference type="AlphaFoldDB" id="A0A233VXR8"/>
<dbReference type="Gene3D" id="3.10.129.10">
    <property type="entry name" value="Hotdog Thioesterase"/>
    <property type="match status" value="1"/>
</dbReference>
<protein>
    <submittedName>
        <fullName evidence="3">Acyl-ACP thioesterase</fullName>
    </submittedName>
</protein>
<sequence length="228" mass="27293">MKVSLNTKVMNVFCGTNSKIRLNKLFDYMLECSMKQEEILKEKLKDLNGNWVIYQWDVDINDMPDKFDDLTIQTYHTYTRKFYAFRNYDVFRNGELIVRAKTKWLLVNPEKKLPMRITDELGKIYGREDGYEVLEKDVELMDGNYEKCGEYTVRKTDIDYNFHANNARYIEWIENYLDDDTIKKVEVVYKKELKLNETVEIYKLVEDSNIYFKLISNGVLKTIIKITK</sequence>
<comment type="caution">
    <text evidence="3">The sequence shown here is derived from an EMBL/GenBank/DDBJ whole genome shotgun (WGS) entry which is preliminary data.</text>
</comment>
<dbReference type="SUPFAM" id="SSF54637">
    <property type="entry name" value="Thioesterase/thiol ester dehydrase-isomerase"/>
    <property type="match status" value="2"/>
</dbReference>
<evidence type="ECO:0000313" key="3">
    <source>
        <dbReference type="EMBL" id="OXZ37183.1"/>
    </source>
</evidence>
<dbReference type="Proteomes" id="UP000215361">
    <property type="component" value="Unassembled WGS sequence"/>
</dbReference>
<dbReference type="InterPro" id="IPR002864">
    <property type="entry name" value="Acyl-ACP_thioesterase_NHD"/>
</dbReference>
<organism evidence="3 4">
    <name type="scientific">Finegoldia magna</name>
    <name type="common">Peptostreptococcus magnus</name>
    <dbReference type="NCBI Taxonomy" id="1260"/>
    <lineage>
        <taxon>Bacteria</taxon>
        <taxon>Bacillati</taxon>
        <taxon>Bacillota</taxon>
        <taxon>Tissierellia</taxon>
        <taxon>Tissierellales</taxon>
        <taxon>Peptoniphilaceae</taxon>
        <taxon>Finegoldia</taxon>
    </lineage>
</organism>
<gene>
    <name evidence="3" type="ORF">B9N56_05655</name>
</gene>
<evidence type="ECO:0000313" key="4">
    <source>
        <dbReference type="Proteomes" id="UP000215361"/>
    </source>
</evidence>
<dbReference type="Pfam" id="PF01643">
    <property type="entry name" value="Acyl-ACP_TE"/>
    <property type="match status" value="1"/>
</dbReference>
<feature type="domain" description="Acyl-ACP thioesterase-like C-terminal" evidence="2">
    <location>
        <begin position="149"/>
        <end position="204"/>
    </location>
</feature>
<dbReference type="GO" id="GO:0006633">
    <property type="term" value="P:fatty acid biosynthetic process"/>
    <property type="evidence" value="ECO:0007669"/>
    <property type="project" value="InterPro"/>
</dbReference>
<dbReference type="RefSeq" id="WP_094202743.1">
    <property type="nucleotide sequence ID" value="NZ_NDYI01000017.1"/>
</dbReference>
<proteinExistence type="predicted"/>
<reference evidence="4" key="1">
    <citation type="submission" date="2017-04" db="EMBL/GenBank/DDBJ databases">
        <title>Finegoldia magna isolated from orthopedic joint implant-associated infections.</title>
        <authorList>
            <person name="Bjorklund S."/>
            <person name="Bruggemann H."/>
            <person name="Jensen A."/>
            <person name="Hellmark B."/>
            <person name="Soderquist B."/>
        </authorList>
    </citation>
    <scope>NUCLEOTIDE SEQUENCE [LARGE SCALE GENOMIC DNA]</scope>
    <source>
        <strain evidence="4">08T492</strain>
    </source>
</reference>
<evidence type="ECO:0000259" key="1">
    <source>
        <dbReference type="Pfam" id="PF01643"/>
    </source>
</evidence>